<keyword evidence="7" id="KW-1185">Reference proteome</keyword>
<dbReference type="SUPFAM" id="SSF54909">
    <property type="entry name" value="Dimeric alpha+beta barrel"/>
    <property type="match status" value="1"/>
</dbReference>
<keyword evidence="1" id="KW-0963">Cytoplasm</keyword>
<dbReference type="AlphaFoldDB" id="A0A1I1E1L2"/>
<dbReference type="PANTHER" id="PTHR34389">
    <property type="entry name" value="L-RHAMNOSE MUTAROTASE"/>
    <property type="match status" value="1"/>
</dbReference>
<dbReference type="Proteomes" id="UP000199577">
    <property type="component" value="Unassembled WGS sequence"/>
</dbReference>
<evidence type="ECO:0000313" key="6">
    <source>
        <dbReference type="EMBL" id="SFB81149.1"/>
    </source>
</evidence>
<dbReference type="InterPro" id="IPR008000">
    <property type="entry name" value="Rham/fucose_mutarotase"/>
</dbReference>
<evidence type="ECO:0000256" key="1">
    <source>
        <dbReference type="ARBA" id="ARBA00022490"/>
    </source>
</evidence>
<evidence type="ECO:0000256" key="3">
    <source>
        <dbReference type="ARBA" id="ARBA00023277"/>
    </source>
</evidence>
<dbReference type="GO" id="GO:0005737">
    <property type="term" value="C:cytoplasm"/>
    <property type="evidence" value="ECO:0007669"/>
    <property type="project" value="InterPro"/>
</dbReference>
<dbReference type="NCBIfam" id="TIGR02625">
    <property type="entry name" value="YiiL_rotase"/>
    <property type="match status" value="1"/>
</dbReference>
<dbReference type="InterPro" id="IPR013448">
    <property type="entry name" value="L-rhamnose_mutarotase"/>
</dbReference>
<evidence type="ECO:0000256" key="4">
    <source>
        <dbReference type="ARBA" id="ARBA00023308"/>
    </source>
</evidence>
<evidence type="ECO:0000313" key="7">
    <source>
        <dbReference type="Proteomes" id="UP000199577"/>
    </source>
</evidence>
<dbReference type="PANTHER" id="PTHR34389:SF2">
    <property type="entry name" value="L-RHAMNOSE MUTAROTASE"/>
    <property type="match status" value="1"/>
</dbReference>
<dbReference type="EMBL" id="FOLL01000001">
    <property type="protein sequence ID" value="SFB81149.1"/>
    <property type="molecule type" value="Genomic_DNA"/>
</dbReference>
<protein>
    <recommendedName>
        <fullName evidence="5">L-rhamnose mutarotase</fullName>
        <ecNumber evidence="5">5.1.3.32</ecNumber>
    </recommendedName>
</protein>
<accession>A0A1I1E1L2</accession>
<dbReference type="Pfam" id="PF05336">
    <property type="entry name" value="rhaM"/>
    <property type="match status" value="1"/>
</dbReference>
<keyword evidence="4" id="KW-0684">Rhamnose metabolism</keyword>
<keyword evidence="2" id="KW-0413">Isomerase</keyword>
<dbReference type="STRING" id="623281.SAMN05421747_101261"/>
<dbReference type="EC" id="5.1.3.32" evidence="5"/>
<dbReference type="OrthoDB" id="9799608at2"/>
<dbReference type="RefSeq" id="WP_090970261.1">
    <property type="nucleotide sequence ID" value="NZ_FOLL01000001.1"/>
</dbReference>
<dbReference type="GO" id="GO:0019301">
    <property type="term" value="P:rhamnose catabolic process"/>
    <property type="evidence" value="ECO:0007669"/>
    <property type="project" value="UniProtKB-UniRule"/>
</dbReference>
<organism evidence="6 7">
    <name type="scientific">Parapedobacter composti</name>
    <dbReference type="NCBI Taxonomy" id="623281"/>
    <lineage>
        <taxon>Bacteria</taxon>
        <taxon>Pseudomonadati</taxon>
        <taxon>Bacteroidota</taxon>
        <taxon>Sphingobacteriia</taxon>
        <taxon>Sphingobacteriales</taxon>
        <taxon>Sphingobacteriaceae</taxon>
        <taxon>Parapedobacter</taxon>
    </lineage>
</organism>
<dbReference type="HAMAP" id="MF_01663">
    <property type="entry name" value="L_rham_rotase"/>
    <property type="match status" value="1"/>
</dbReference>
<evidence type="ECO:0000256" key="2">
    <source>
        <dbReference type="ARBA" id="ARBA00023235"/>
    </source>
</evidence>
<evidence type="ECO:0000256" key="5">
    <source>
        <dbReference type="NCBIfam" id="TIGR02625"/>
    </source>
</evidence>
<proteinExistence type="inferred from homology"/>
<gene>
    <name evidence="6" type="ORF">SAMN05421747_101261</name>
</gene>
<sequence>MTKIAFKMKLMRGCKEEYQKRHDAIWPELAALLRESGISDYTIFLDEETNTLFAVQRQGDGAQSSQELGNHPIVQRWWAYMADIMETNADNSPVSKPLIPVFHLD</sequence>
<dbReference type="InterPro" id="IPR011008">
    <property type="entry name" value="Dimeric_a/b-barrel"/>
</dbReference>
<reference evidence="6 7" key="1">
    <citation type="submission" date="2016-10" db="EMBL/GenBank/DDBJ databases">
        <authorList>
            <person name="de Groot N.N."/>
        </authorList>
    </citation>
    <scope>NUCLEOTIDE SEQUENCE [LARGE SCALE GENOMIC DNA]</scope>
    <source>
        <strain evidence="6 7">DSM 22900</strain>
    </source>
</reference>
<keyword evidence="3" id="KW-0119">Carbohydrate metabolism</keyword>
<name>A0A1I1E1L2_9SPHI</name>
<dbReference type="Gene3D" id="3.30.70.100">
    <property type="match status" value="1"/>
</dbReference>
<dbReference type="GO" id="GO:0062192">
    <property type="term" value="F:L-rhamnose mutarotase activity"/>
    <property type="evidence" value="ECO:0007669"/>
    <property type="project" value="UniProtKB-UniRule"/>
</dbReference>